<sequence length="120" mass="13359">MATNDTCCSIVPYFKIAEGKIAEFKALGDQMVKKTSTESGCLYYGFCFDGDVAHCREGYDNAEAALIHLDNVGELLGKALEISELTRMEIHGPEQELAKLREPLTHLSPQFLVLECGFRR</sequence>
<organism evidence="1 2">
    <name type="scientific">SAR86 cluster bacterium</name>
    <dbReference type="NCBI Taxonomy" id="2030880"/>
    <lineage>
        <taxon>Bacteria</taxon>
        <taxon>Pseudomonadati</taxon>
        <taxon>Pseudomonadota</taxon>
        <taxon>Gammaproteobacteria</taxon>
        <taxon>SAR86 cluster</taxon>
    </lineage>
</organism>
<dbReference type="Gene3D" id="3.30.70.100">
    <property type="match status" value="1"/>
</dbReference>
<dbReference type="EMBL" id="NVVJ01000035">
    <property type="protein sequence ID" value="PCJ23702.1"/>
    <property type="molecule type" value="Genomic_DNA"/>
</dbReference>
<accession>A0A2A5AWS4</accession>
<reference evidence="2" key="1">
    <citation type="submission" date="2017-08" db="EMBL/GenBank/DDBJ databases">
        <title>A dynamic microbial community with high functional redundancy inhabits the cold, oxic subseafloor aquifer.</title>
        <authorList>
            <person name="Tully B.J."/>
            <person name="Wheat C.G."/>
            <person name="Glazer B.T."/>
            <person name="Huber J.A."/>
        </authorList>
    </citation>
    <scope>NUCLEOTIDE SEQUENCE [LARGE SCALE GENOMIC DNA]</scope>
</reference>
<evidence type="ECO:0008006" key="3">
    <source>
        <dbReference type="Google" id="ProtNLM"/>
    </source>
</evidence>
<comment type="caution">
    <text evidence="1">The sequence shown here is derived from an EMBL/GenBank/DDBJ whole genome shotgun (WGS) entry which is preliminary data.</text>
</comment>
<evidence type="ECO:0000313" key="2">
    <source>
        <dbReference type="Proteomes" id="UP000218327"/>
    </source>
</evidence>
<protein>
    <recommendedName>
        <fullName evidence="3">ABM domain-containing protein</fullName>
    </recommendedName>
</protein>
<gene>
    <name evidence="1" type="ORF">COA96_11145</name>
</gene>
<evidence type="ECO:0000313" key="1">
    <source>
        <dbReference type="EMBL" id="PCJ23702.1"/>
    </source>
</evidence>
<dbReference type="Proteomes" id="UP000218327">
    <property type="component" value="Unassembled WGS sequence"/>
</dbReference>
<proteinExistence type="predicted"/>
<dbReference type="AlphaFoldDB" id="A0A2A5AWS4"/>
<name>A0A2A5AWS4_9GAMM</name>
<dbReference type="InterPro" id="IPR011008">
    <property type="entry name" value="Dimeric_a/b-barrel"/>
</dbReference>
<dbReference type="SUPFAM" id="SSF54909">
    <property type="entry name" value="Dimeric alpha+beta barrel"/>
    <property type="match status" value="1"/>
</dbReference>